<dbReference type="eggNOG" id="ENOG50338C0">
    <property type="taxonomic scope" value="Bacteria"/>
</dbReference>
<reference evidence="3 4" key="2">
    <citation type="journal article" date="2011" name="Stand. Genomic Sci.">
        <title>Complete genome sequence of Tolumonas auensis type strain (TA 4).</title>
        <authorList>
            <person name="Chertkov O."/>
            <person name="Copeland A."/>
            <person name="Lucas S."/>
            <person name="Lapidus A."/>
            <person name="Berry K.W."/>
            <person name="Detter J.C."/>
            <person name="Del Rio T.G."/>
            <person name="Hammon N."/>
            <person name="Dalin E."/>
            <person name="Tice H."/>
            <person name="Pitluck S."/>
            <person name="Richardson P."/>
            <person name="Bruce D."/>
            <person name="Goodwin L."/>
            <person name="Han C."/>
            <person name="Tapia R."/>
            <person name="Saunders E."/>
            <person name="Schmutz J."/>
            <person name="Brettin T."/>
            <person name="Larimer F."/>
            <person name="Land M."/>
            <person name="Hauser L."/>
            <person name="Spring S."/>
            <person name="Rohde M."/>
            <person name="Kyrpides N.C."/>
            <person name="Ivanova N."/>
            <person name="Goker M."/>
            <person name="Beller H.R."/>
            <person name="Klenk H.P."/>
            <person name="Woyke T."/>
        </authorList>
    </citation>
    <scope>NUCLEOTIDE SEQUENCE [LARGE SCALE GENOMIC DNA]</scope>
    <source>
        <strain evidence="4">DSM 9187 / TA4</strain>
    </source>
</reference>
<name>C4LEF5_TOLAT</name>
<dbReference type="HOGENOM" id="CLU_645480_0_0_6"/>
<dbReference type="EMBL" id="CP001616">
    <property type="protein sequence ID" value="ACQ92972.1"/>
    <property type="molecule type" value="Genomic_DNA"/>
</dbReference>
<evidence type="ECO:0000313" key="3">
    <source>
        <dbReference type="EMBL" id="ACQ92972.1"/>
    </source>
</evidence>
<feature type="compositionally biased region" description="Gly residues" evidence="1">
    <location>
        <begin position="32"/>
        <end position="42"/>
    </location>
</feature>
<protein>
    <submittedName>
        <fullName evidence="3">Uncharacterized protein</fullName>
    </submittedName>
</protein>
<keyword evidence="4" id="KW-1185">Reference proteome</keyword>
<dbReference type="OrthoDB" id="5395031at2"/>
<dbReference type="Proteomes" id="UP000009073">
    <property type="component" value="Chromosome"/>
</dbReference>
<reference evidence="4" key="1">
    <citation type="submission" date="2009-05" db="EMBL/GenBank/DDBJ databases">
        <title>Complete sequence of Tolumonas auensis DSM 9187.</title>
        <authorList>
            <consortium name="US DOE Joint Genome Institute"/>
            <person name="Lucas S."/>
            <person name="Copeland A."/>
            <person name="Lapidus A."/>
            <person name="Glavina del Rio T."/>
            <person name="Tice H."/>
            <person name="Bruce D."/>
            <person name="Goodwin L."/>
            <person name="Pitluck S."/>
            <person name="Chertkov O."/>
            <person name="Brettin T."/>
            <person name="Detter J.C."/>
            <person name="Han C."/>
            <person name="Larimer F."/>
            <person name="Land M."/>
            <person name="Hauser L."/>
            <person name="Kyrpides N."/>
            <person name="Mikhailova N."/>
            <person name="Spring S."/>
            <person name="Beller H."/>
        </authorList>
    </citation>
    <scope>NUCLEOTIDE SEQUENCE [LARGE SCALE GENOMIC DNA]</scope>
    <source>
        <strain evidence="4">DSM 9187 / TA4</strain>
    </source>
</reference>
<sequence>MNAFKLNKLWQIVVAALFIGISAGAYAAKGSPGGGGGGGGGEPPATETGSNNLSFPVILSDNIGPFPADGLWRFAPITTPETECIGESGVTAGEPVPPNFLCYYGRHVTVISETGAIQFDEPTKVWWLQKRTQNFWKALTVGNNTGTPLVVSAVDVGDLLESTPSLATRQIRVEFNLLQNVPSTGSPLSPYLVADWTDGIPMPCTVPKEVGQTSIGCFAALGMSGAVPGTEQSGNEMQGTDFGPGPDASLLTGTQVLIDPTTVRLATTPEGTPIPIHALVYSQCARLVIQKIGGTPTWDKTTGQWAGEGVGTPLVNVATYSTTSPWSVEITSGGSIVYGYNWNAKSAATGTYRLTFVLDGNDAEGPQCSTQLATMFGPLGGTQLVNVGENFAPSIIAKGDSALGDEGGLVYIDIPLSTKGGGGRR</sequence>
<keyword evidence="2" id="KW-0732">Signal</keyword>
<accession>C4LEF5</accession>
<organism evidence="3 4">
    <name type="scientific">Tolumonas auensis (strain DSM 9187 / NBRC 110442 / TA 4)</name>
    <dbReference type="NCBI Taxonomy" id="595494"/>
    <lineage>
        <taxon>Bacteria</taxon>
        <taxon>Pseudomonadati</taxon>
        <taxon>Pseudomonadota</taxon>
        <taxon>Gammaproteobacteria</taxon>
        <taxon>Aeromonadales</taxon>
        <taxon>Aeromonadaceae</taxon>
        <taxon>Tolumonas</taxon>
    </lineage>
</organism>
<dbReference type="AlphaFoldDB" id="C4LEF5"/>
<proteinExistence type="predicted"/>
<feature type="chain" id="PRO_5002939145" evidence="2">
    <location>
        <begin position="28"/>
        <end position="425"/>
    </location>
</feature>
<evidence type="ECO:0000313" key="4">
    <source>
        <dbReference type="Proteomes" id="UP000009073"/>
    </source>
</evidence>
<evidence type="ECO:0000256" key="1">
    <source>
        <dbReference type="SAM" id="MobiDB-lite"/>
    </source>
</evidence>
<gene>
    <name evidence="3" type="ordered locus">Tola_1357</name>
</gene>
<feature type="region of interest" description="Disordered" evidence="1">
    <location>
        <begin position="32"/>
        <end position="51"/>
    </location>
</feature>
<feature type="signal peptide" evidence="2">
    <location>
        <begin position="1"/>
        <end position="27"/>
    </location>
</feature>
<evidence type="ECO:0000256" key="2">
    <source>
        <dbReference type="SAM" id="SignalP"/>
    </source>
</evidence>
<dbReference type="RefSeq" id="WP_012729571.1">
    <property type="nucleotide sequence ID" value="NC_012691.1"/>
</dbReference>
<dbReference type="KEGG" id="tau:Tola_1357"/>